<evidence type="ECO:0000313" key="2">
    <source>
        <dbReference type="Proteomes" id="UP000663881"/>
    </source>
</evidence>
<gene>
    <name evidence="1" type="ORF">OKA104_LOCUS50981</name>
</gene>
<dbReference type="EMBL" id="CAJOAY010026724">
    <property type="protein sequence ID" value="CAF4392980.1"/>
    <property type="molecule type" value="Genomic_DNA"/>
</dbReference>
<proteinExistence type="predicted"/>
<dbReference type="InterPro" id="IPR027417">
    <property type="entry name" value="P-loop_NTPase"/>
</dbReference>
<dbReference type="Gene3D" id="3.40.50.300">
    <property type="entry name" value="P-loop containing nucleotide triphosphate hydrolases"/>
    <property type="match status" value="1"/>
</dbReference>
<name>A0A820NM73_9BILA</name>
<comment type="caution">
    <text evidence="1">The sequence shown here is derived from an EMBL/GenBank/DDBJ whole genome shotgun (WGS) entry which is preliminary data.</text>
</comment>
<feature type="non-terminal residue" evidence="1">
    <location>
        <position position="1"/>
    </location>
</feature>
<sequence length="136" mass="15905">MHSVFCYSANINQGRMEDDELNDHRLSPPIVLVGTHRNLLTNSTKQVIIENKLAKIRAMISTKPYCKHVIEPYFTVDTHHPDTTDYEQIDQLKQLIEDVTLAESYIGEQIPTRWLQFENDLNRLKKQDNFYASLDQ</sequence>
<organism evidence="1 2">
    <name type="scientific">Adineta steineri</name>
    <dbReference type="NCBI Taxonomy" id="433720"/>
    <lineage>
        <taxon>Eukaryota</taxon>
        <taxon>Metazoa</taxon>
        <taxon>Spiralia</taxon>
        <taxon>Gnathifera</taxon>
        <taxon>Rotifera</taxon>
        <taxon>Eurotatoria</taxon>
        <taxon>Bdelloidea</taxon>
        <taxon>Adinetida</taxon>
        <taxon>Adinetidae</taxon>
        <taxon>Adineta</taxon>
    </lineage>
</organism>
<accession>A0A820NM73</accession>
<reference evidence="1" key="1">
    <citation type="submission" date="2021-02" db="EMBL/GenBank/DDBJ databases">
        <authorList>
            <person name="Nowell W R."/>
        </authorList>
    </citation>
    <scope>NUCLEOTIDE SEQUENCE</scope>
</reference>
<protein>
    <submittedName>
        <fullName evidence="1">Uncharacterized protein</fullName>
    </submittedName>
</protein>
<evidence type="ECO:0000313" key="1">
    <source>
        <dbReference type="EMBL" id="CAF4392980.1"/>
    </source>
</evidence>
<dbReference type="AlphaFoldDB" id="A0A820NM73"/>
<dbReference type="Proteomes" id="UP000663881">
    <property type="component" value="Unassembled WGS sequence"/>
</dbReference>